<dbReference type="GO" id="GO:0046872">
    <property type="term" value="F:metal ion binding"/>
    <property type="evidence" value="ECO:0007669"/>
    <property type="project" value="UniProtKB-KW"/>
</dbReference>
<dbReference type="Pfam" id="PF19086">
    <property type="entry name" value="Terpene_syn_C_2"/>
    <property type="match status" value="1"/>
</dbReference>
<protein>
    <recommendedName>
        <fullName evidence="4">Terpene synthase</fullName>
        <ecNumber evidence="4">4.2.3.-</ecNumber>
    </recommendedName>
</protein>
<gene>
    <name evidence="5" type="ORF">ALTATR162_LOCUS968</name>
</gene>
<organism evidence="5 6">
    <name type="scientific">Alternaria atra</name>
    <dbReference type="NCBI Taxonomy" id="119953"/>
    <lineage>
        <taxon>Eukaryota</taxon>
        <taxon>Fungi</taxon>
        <taxon>Dikarya</taxon>
        <taxon>Ascomycota</taxon>
        <taxon>Pezizomycotina</taxon>
        <taxon>Dothideomycetes</taxon>
        <taxon>Pleosporomycetidae</taxon>
        <taxon>Pleosporales</taxon>
        <taxon>Pleosporineae</taxon>
        <taxon>Pleosporaceae</taxon>
        <taxon>Alternaria</taxon>
        <taxon>Alternaria sect. Ulocladioides</taxon>
    </lineage>
</organism>
<dbReference type="InterPro" id="IPR034686">
    <property type="entry name" value="Terpene_cyclase-like_2"/>
</dbReference>
<comment type="similarity">
    <text evidence="2 4">Belongs to the terpene synthase family.</text>
</comment>
<name>A0A8J2HSR2_9PLEO</name>
<comment type="cofactor">
    <cofactor evidence="1 4">
        <name>Mg(2+)</name>
        <dbReference type="ChEBI" id="CHEBI:18420"/>
    </cofactor>
</comment>
<dbReference type="RefSeq" id="XP_043164498.1">
    <property type="nucleotide sequence ID" value="XM_043308563.1"/>
</dbReference>
<dbReference type="OrthoDB" id="3004402at2759"/>
<evidence type="ECO:0000256" key="4">
    <source>
        <dbReference type="RuleBase" id="RU366034"/>
    </source>
</evidence>
<evidence type="ECO:0000313" key="5">
    <source>
        <dbReference type="EMBL" id="CAG5141565.1"/>
    </source>
</evidence>
<dbReference type="InterPro" id="IPR008949">
    <property type="entry name" value="Isoprenoid_synthase_dom_sf"/>
</dbReference>
<comment type="caution">
    <text evidence="5">The sequence shown here is derived from an EMBL/GenBank/DDBJ whole genome shotgun (WGS) entry which is preliminary data.</text>
</comment>
<reference evidence="5" key="1">
    <citation type="submission" date="2021-05" db="EMBL/GenBank/DDBJ databases">
        <authorList>
            <person name="Stam R."/>
        </authorList>
    </citation>
    <scope>NUCLEOTIDE SEQUENCE</scope>
    <source>
        <strain evidence="5">CS162</strain>
    </source>
</reference>
<dbReference type="PANTHER" id="PTHR35201:SF4">
    <property type="entry name" value="BETA-PINACENE SYNTHASE-RELATED"/>
    <property type="match status" value="1"/>
</dbReference>
<dbReference type="EC" id="4.2.3.-" evidence="4"/>
<dbReference type="GeneID" id="67021927"/>
<keyword evidence="4" id="KW-0479">Metal-binding</keyword>
<evidence type="ECO:0000256" key="3">
    <source>
        <dbReference type="ARBA" id="ARBA00022842"/>
    </source>
</evidence>
<keyword evidence="4" id="KW-0456">Lyase</keyword>
<proteinExistence type="inferred from homology"/>
<dbReference type="GO" id="GO:0008299">
    <property type="term" value="P:isoprenoid biosynthetic process"/>
    <property type="evidence" value="ECO:0007669"/>
    <property type="project" value="UniProtKB-ARBA"/>
</dbReference>
<evidence type="ECO:0000256" key="1">
    <source>
        <dbReference type="ARBA" id="ARBA00001946"/>
    </source>
</evidence>
<dbReference type="Gene3D" id="1.10.600.10">
    <property type="entry name" value="Farnesyl Diphosphate Synthase"/>
    <property type="match status" value="1"/>
</dbReference>
<accession>A0A8J2HSR2</accession>
<dbReference type="GO" id="GO:0010333">
    <property type="term" value="F:terpene synthase activity"/>
    <property type="evidence" value="ECO:0007669"/>
    <property type="project" value="InterPro"/>
</dbReference>
<keyword evidence="6" id="KW-1185">Reference proteome</keyword>
<sequence length="422" mass="47389">MTTYSLKYADVNYDLAAPEDASWLCPVRFAYDWLRDATSEYPTASPLHYSLELPLSPPDSPEDSVKNTGAVLKTRVITSCDNANGFDIYPSQAGLPWPTRLAKVRQSRHWRAGMRISNELLELFSTDATITQAVRKNGVSLARIASQELLVEEDDRFAKFATYLFPEANEQRMRLLAAVIVYVIIFDDSWEMHSENKLGVVRDDFVRRLEGQVEEATKQKTPLQALIDYTVQGFKDEDKISGDGGQEVIDHLIDFCCHVPPQQTFDNLGDYLSYRRIDAAVPYILACLKFSLGSSVRIEDPKLERFLRLVSDQISLSNDLASYDKEKRAYDCGKACYLINAVEVVQRLLALPSPGPAKSIAYSMQLNVESEIKIELDILVASGELSTEKLQFVDAVMVMTAGNVFYSVISPRYGGQEAKMEV</sequence>
<dbReference type="Proteomes" id="UP000676310">
    <property type="component" value="Unassembled WGS sequence"/>
</dbReference>
<evidence type="ECO:0000313" key="6">
    <source>
        <dbReference type="Proteomes" id="UP000676310"/>
    </source>
</evidence>
<dbReference type="PANTHER" id="PTHR35201">
    <property type="entry name" value="TERPENE SYNTHASE"/>
    <property type="match status" value="1"/>
</dbReference>
<dbReference type="SUPFAM" id="SSF48576">
    <property type="entry name" value="Terpenoid synthases"/>
    <property type="match status" value="1"/>
</dbReference>
<keyword evidence="3 4" id="KW-0460">Magnesium</keyword>
<evidence type="ECO:0000256" key="2">
    <source>
        <dbReference type="ARBA" id="ARBA00006333"/>
    </source>
</evidence>
<dbReference type="AlphaFoldDB" id="A0A8J2HSR2"/>
<dbReference type="EMBL" id="CAJRGZ010000015">
    <property type="protein sequence ID" value="CAG5141565.1"/>
    <property type="molecule type" value="Genomic_DNA"/>
</dbReference>